<keyword evidence="2" id="KW-0472">Membrane</keyword>
<dbReference type="Proteomes" id="UP001249760">
    <property type="component" value="Unassembled WGS sequence"/>
</dbReference>
<evidence type="ECO:0000313" key="5">
    <source>
        <dbReference type="Proteomes" id="UP001249760"/>
    </source>
</evidence>
<evidence type="ECO:0000256" key="3">
    <source>
        <dbReference type="SAM" id="SignalP"/>
    </source>
</evidence>
<evidence type="ECO:0008006" key="6">
    <source>
        <dbReference type="Google" id="ProtNLM"/>
    </source>
</evidence>
<feature type="region of interest" description="Disordered" evidence="1">
    <location>
        <begin position="166"/>
        <end position="196"/>
    </location>
</feature>
<feature type="chain" id="PRO_5047533768" description="Secreted protein" evidence="3">
    <location>
        <begin position="29"/>
        <end position="245"/>
    </location>
</feature>
<evidence type="ECO:0000256" key="2">
    <source>
        <dbReference type="SAM" id="Phobius"/>
    </source>
</evidence>
<accession>A0ABU3K221</accession>
<gene>
    <name evidence="4" type="ORF">QNO04_32955</name>
</gene>
<sequence length="245" mass="26208">MHHWKDGVRRLTAAAAALTATLALIVWAASPASAGGPTSVLVVSPESQETASAYCSERTYGELERLLGPMGKGTRERPPEAMSASARLLNVTWLVHDVTPWRVDRVFMADAGQDAWIHTAERFDESPNGLWHRAEDPTALYKVLYSLGVMGERTGAASAPGIYPAPWETEQAGPGEDQAADTAASETRAAPAGDDGTDWWWAAPGLAAGAVLALVLRPYALRGAAAVRDRRNRGDDGPRQQLLDI</sequence>
<organism evidence="4 5">
    <name type="scientific">Streptomyces lusitanus</name>
    <dbReference type="NCBI Taxonomy" id="68232"/>
    <lineage>
        <taxon>Bacteria</taxon>
        <taxon>Bacillati</taxon>
        <taxon>Actinomycetota</taxon>
        <taxon>Actinomycetes</taxon>
        <taxon>Kitasatosporales</taxon>
        <taxon>Streptomycetaceae</taxon>
        <taxon>Streptomyces</taxon>
    </lineage>
</organism>
<reference evidence="4 5" key="1">
    <citation type="submission" date="2023-05" db="EMBL/GenBank/DDBJ databases">
        <title>Streptomyces fuscus sp. nov., a brown-black pigment producing actinomyces isolated from dry sand of Sea duck farm.</title>
        <authorList>
            <person name="Xie J."/>
            <person name="Shen N."/>
        </authorList>
    </citation>
    <scope>NUCLEOTIDE SEQUENCE [LARGE SCALE GENOMIC DNA]</scope>
    <source>
        <strain evidence="4 5">CGMCC 4.1745</strain>
    </source>
</reference>
<name>A0ABU3K221_9ACTN</name>
<keyword evidence="2" id="KW-1133">Transmembrane helix</keyword>
<feature type="transmembrane region" description="Helical" evidence="2">
    <location>
        <begin position="199"/>
        <end position="221"/>
    </location>
</feature>
<keyword evidence="5" id="KW-1185">Reference proteome</keyword>
<keyword evidence="3" id="KW-0732">Signal</keyword>
<comment type="caution">
    <text evidence="4">The sequence shown here is derived from an EMBL/GenBank/DDBJ whole genome shotgun (WGS) entry which is preliminary data.</text>
</comment>
<feature type="compositionally biased region" description="Low complexity" evidence="1">
    <location>
        <begin position="180"/>
        <end position="192"/>
    </location>
</feature>
<dbReference type="EMBL" id="JASKMA010000046">
    <property type="protein sequence ID" value="MDT6988268.1"/>
    <property type="molecule type" value="Genomic_DNA"/>
</dbReference>
<keyword evidence="2" id="KW-0812">Transmembrane</keyword>
<protein>
    <recommendedName>
        <fullName evidence="6">Secreted protein</fullName>
    </recommendedName>
</protein>
<evidence type="ECO:0000256" key="1">
    <source>
        <dbReference type="SAM" id="MobiDB-lite"/>
    </source>
</evidence>
<dbReference type="RefSeq" id="WP_394304990.1">
    <property type="nucleotide sequence ID" value="NZ_JASKMA010000046.1"/>
</dbReference>
<evidence type="ECO:0000313" key="4">
    <source>
        <dbReference type="EMBL" id="MDT6988268.1"/>
    </source>
</evidence>
<feature type="signal peptide" evidence="3">
    <location>
        <begin position="1"/>
        <end position="28"/>
    </location>
</feature>
<proteinExistence type="predicted"/>